<dbReference type="EMBL" id="JARBHB010000002">
    <property type="protein sequence ID" value="KAJ8892284.1"/>
    <property type="molecule type" value="Genomic_DNA"/>
</dbReference>
<keyword evidence="3" id="KW-1185">Reference proteome</keyword>
<dbReference type="Proteomes" id="UP001159363">
    <property type="component" value="Chromosome 2"/>
</dbReference>
<evidence type="ECO:0000256" key="1">
    <source>
        <dbReference type="SAM" id="MobiDB-lite"/>
    </source>
</evidence>
<protein>
    <submittedName>
        <fullName evidence="2">Uncharacterized protein</fullName>
    </submittedName>
</protein>
<proteinExistence type="predicted"/>
<comment type="caution">
    <text evidence="2">The sequence shown here is derived from an EMBL/GenBank/DDBJ whole genome shotgun (WGS) entry which is preliminary data.</text>
</comment>
<reference evidence="2 3" key="1">
    <citation type="submission" date="2023-02" db="EMBL/GenBank/DDBJ databases">
        <title>LHISI_Scaffold_Assembly.</title>
        <authorList>
            <person name="Stuart O.P."/>
            <person name="Cleave R."/>
            <person name="Magrath M.J.L."/>
            <person name="Mikheyev A.S."/>
        </authorList>
    </citation>
    <scope>NUCLEOTIDE SEQUENCE [LARGE SCALE GENOMIC DNA]</scope>
    <source>
        <strain evidence="2">Daus_M_001</strain>
        <tissue evidence="2">Leg muscle</tissue>
    </source>
</reference>
<organism evidence="2 3">
    <name type="scientific">Dryococelus australis</name>
    <dbReference type="NCBI Taxonomy" id="614101"/>
    <lineage>
        <taxon>Eukaryota</taxon>
        <taxon>Metazoa</taxon>
        <taxon>Ecdysozoa</taxon>
        <taxon>Arthropoda</taxon>
        <taxon>Hexapoda</taxon>
        <taxon>Insecta</taxon>
        <taxon>Pterygota</taxon>
        <taxon>Neoptera</taxon>
        <taxon>Polyneoptera</taxon>
        <taxon>Phasmatodea</taxon>
        <taxon>Verophasmatodea</taxon>
        <taxon>Anareolatae</taxon>
        <taxon>Phasmatidae</taxon>
        <taxon>Eurycanthinae</taxon>
        <taxon>Dryococelus</taxon>
    </lineage>
</organism>
<accession>A0ABQ9I7N9</accession>
<feature type="region of interest" description="Disordered" evidence="1">
    <location>
        <begin position="284"/>
        <end position="316"/>
    </location>
</feature>
<feature type="compositionally biased region" description="Polar residues" evidence="1">
    <location>
        <begin position="284"/>
        <end position="295"/>
    </location>
</feature>
<gene>
    <name evidence="2" type="ORF">PR048_004864</name>
</gene>
<evidence type="ECO:0000313" key="2">
    <source>
        <dbReference type="EMBL" id="KAJ8892284.1"/>
    </source>
</evidence>
<sequence length="337" mass="37711">MRKNILGTRTLGAMRHFEKFLGRGLLPYKILLQSQNLELLGREYGNRAKLIAARDIGEKDGRRREIARRRRMRCLWCEWARGRETPRLKTTVHEDTRRILEQCGLRLDCPPPTKAAPRFSHVGIMSDDAAGRRVSSRNSRFPRSFNPAPSSALKTSLLRAAQIFSLTHFPFLIADTTGCIPVSAPTIPLLNKPFTVGKYEFANTKLAFSLTRAASRHEGYRACVEGGITKEEVEMKQGLGHRDTKHREVTANSNSLRIALRSAQSSSLKTSQCLQVPDPGCNVNKNTASRKTSVYATEEAPDRDQQHTGTGAGRDVFSEIASVSTIQLEAEERRQSH</sequence>
<evidence type="ECO:0000313" key="3">
    <source>
        <dbReference type="Proteomes" id="UP001159363"/>
    </source>
</evidence>
<name>A0ABQ9I7N9_9NEOP</name>